<dbReference type="InterPro" id="IPR053879">
    <property type="entry name" value="HYDIN_VesB_CFA65-like_Ig"/>
</dbReference>
<dbReference type="NCBIfam" id="NF012200">
    <property type="entry name" value="choice_anch_D"/>
    <property type="match status" value="4"/>
</dbReference>
<dbReference type="GO" id="GO:0005737">
    <property type="term" value="C:cytoplasm"/>
    <property type="evidence" value="ECO:0007669"/>
    <property type="project" value="UniProtKB-SubCell"/>
</dbReference>
<dbReference type="Gene3D" id="2.60.40.2030">
    <property type="match status" value="1"/>
</dbReference>
<evidence type="ECO:0000256" key="5">
    <source>
        <dbReference type="ARBA" id="ARBA00023273"/>
    </source>
</evidence>
<accession>A0A512MB06</accession>
<dbReference type="InterPro" id="IPR033305">
    <property type="entry name" value="Hydin-like"/>
</dbReference>
<comment type="subcellular location">
    <subcellularLocation>
        <location evidence="1">Cell projection</location>
        <location evidence="1">Cilium</location>
    </subcellularLocation>
    <subcellularLocation>
        <location evidence="2">Cytoplasm</location>
    </subcellularLocation>
</comment>
<evidence type="ECO:0000256" key="3">
    <source>
        <dbReference type="ARBA" id="ARBA00022490"/>
    </source>
</evidence>
<evidence type="ECO:0000259" key="9">
    <source>
        <dbReference type="Pfam" id="PF22544"/>
    </source>
</evidence>
<feature type="domain" description="Bacterial repeat" evidence="8">
    <location>
        <begin position="880"/>
        <end position="933"/>
    </location>
</feature>
<sequence>MRLRPTAFALTLILNLMMGLAAWAQTAPEIVVETAAGENLTSGAATVDLGAALLGDYTPEVPLIVKNAGTADLTLGVEINNARFFASGYVGTLTPGQSTTVKLKFRTTNQYGPGTFTTTLKLRSNDADESPFDIVLTGRGLAPDMEVEEPVGSPLNWGDDRDFGQVSVGSAQSRTFTITNVGTASLAGLAITSTNSPPSPDFTITEPPAASLGPGASTTFTIRFAPTVGGLRGDSFKIASNDWDDGDLLFYVRGTGMEPEISVIKETGFVLQDGGSHAFLWMPVGMSRSHTFTVKNDGLEPLTGLSLTLDGEHAGDYLITQPLSVTELAPGAQTNFTVQITPSTTDFRRAALHITSNDATENPFDITLSGAGSIPEIQVENSSGVVVPHLGTSNLGSCRVGTTLDRTFRIKNVGFGSMMVFDAQVSDGEMTYPDEEDFQIYIAPDNAWVTPGLDFNLRVIFQPKTYGTRTTTLKIMSEDPDESPYEITLTGTGLLPGFQIEQPADTAVTSPYTRQFGLAAVNTTNTTLTFTIKNPGTQALTLGRTITGTNATDFTIVAPFPLSSVPAGSSTTLTVQFSPKTSGARQAMLNLTHNAAESGSGSFQVHLSGTGVYSQVELTSSSYNVNHGETEVSVTMTRDDTRVPASVELQTLSGPRSSIPPVEAALAGEDFTSLTGPSAVVNFAIGEAEKTVTIPLLAPASGATESRQFRVKPINPGPGVILRPPYEALVRIVGADSAKPTLTLTTPAAGKISTTWPLVVSGKTGDAKGIDRVEVKLGSADPVLATLSPSATKPTDVPFTCDLYPADGTYTLVVTAYDLRGNSTSVTRSITFTRRHTLTVKLVDGSADPVGLPGTLAMTATPAASAAALKTDVTNALIKTTTVVPGTQVKLVATPKAGYVFGRWLVLNSNGNIVHTGPELTLTMPDTGLTVEAMLVPSPFTPLPGHNNSLHWMLVPAESTEAPLTASQFGYLSGTITLKGGFTGKLLMNGQTLPVTATFYGDGPAFFTVAGQKRDSLPVPGGNLKLYYDYLPATLTSPTGELLAMAEIQHGLAKAPASLLNSATKGTYTVRLNPAPEPLDPATFPQASGYATMTLSNTGVISLAGALADGTAVTQTSALLPGNKAPVFIQLPTPGGTTKLGLLIGQLDFDIVPATTDVTSALQWFRPAAASAKVQLYPAGWPGGIGLDAQGALYSATKTAQSAFFGLTSNTPSPARLHFTGGKLTSAIEKTNFSLKGNTVVKTAPADASYTLAITPATGLFSGTFTPNWSNPGSAKPAFKGVILQKGTLGTAAGFFISNAKGEPAPESGAVILSAPVP</sequence>
<dbReference type="Pfam" id="PF18998">
    <property type="entry name" value="Flg_new_2"/>
    <property type="match status" value="1"/>
</dbReference>
<dbReference type="EMBL" id="BKAG01000022">
    <property type="protein sequence ID" value="GEP43910.1"/>
    <property type="molecule type" value="Genomic_DNA"/>
</dbReference>
<dbReference type="Proteomes" id="UP000321577">
    <property type="component" value="Unassembled WGS sequence"/>
</dbReference>
<dbReference type="Pfam" id="PF15780">
    <property type="entry name" value="ASH"/>
    <property type="match status" value="1"/>
</dbReference>
<evidence type="ECO:0000256" key="4">
    <source>
        <dbReference type="ARBA" id="ARBA00023069"/>
    </source>
</evidence>
<feature type="domain" description="HYDIN/VesB/CFA65-like Ig-like" evidence="9">
    <location>
        <begin position="58"/>
        <end position="130"/>
    </location>
</feature>
<evidence type="ECO:0000259" key="8">
    <source>
        <dbReference type="Pfam" id="PF18998"/>
    </source>
</evidence>
<keyword evidence="11" id="KW-1185">Reference proteome</keyword>
<dbReference type="InterPro" id="IPR031549">
    <property type="entry name" value="ASH"/>
</dbReference>
<dbReference type="PANTHER" id="PTHR23053:SF0">
    <property type="entry name" value="HYDROCEPHALUS-INDUCING PROTEIN HOMOLOG"/>
    <property type="match status" value="1"/>
</dbReference>
<dbReference type="InterPro" id="IPR038081">
    <property type="entry name" value="CalX-like_sf"/>
</dbReference>
<dbReference type="InterPro" id="IPR044060">
    <property type="entry name" value="Bacterial_rp_domain"/>
</dbReference>
<evidence type="ECO:0000313" key="10">
    <source>
        <dbReference type="EMBL" id="GEP43910.1"/>
    </source>
</evidence>
<dbReference type="PANTHER" id="PTHR23053">
    <property type="entry name" value="DLEC1 DELETED IN LUNG AND ESOPHAGEAL CANCER 1"/>
    <property type="match status" value="1"/>
</dbReference>
<gene>
    <name evidence="10" type="ORF">BGE01nite_32010</name>
</gene>
<feature type="signal peptide" evidence="6">
    <location>
        <begin position="1"/>
        <end position="24"/>
    </location>
</feature>
<evidence type="ECO:0000259" key="7">
    <source>
        <dbReference type="Pfam" id="PF15780"/>
    </source>
</evidence>
<dbReference type="Pfam" id="PF22544">
    <property type="entry name" value="HYDIN_VesB_CFA65-like_Ig"/>
    <property type="match status" value="2"/>
</dbReference>
<dbReference type="RefSeq" id="WP_146851469.1">
    <property type="nucleotide sequence ID" value="NZ_BKAG01000022.1"/>
</dbReference>
<evidence type="ECO:0000256" key="2">
    <source>
        <dbReference type="ARBA" id="ARBA00004496"/>
    </source>
</evidence>
<comment type="caution">
    <text evidence="10">The sequence shown here is derived from an EMBL/GenBank/DDBJ whole genome shotgun (WGS) entry which is preliminary data.</text>
</comment>
<protein>
    <recommendedName>
        <fullName evidence="12">Choice-of-anchor D domain-containing protein</fullName>
    </recommendedName>
</protein>
<keyword evidence="3" id="KW-0963">Cytoplasm</keyword>
<evidence type="ECO:0000256" key="6">
    <source>
        <dbReference type="SAM" id="SignalP"/>
    </source>
</evidence>
<dbReference type="InterPro" id="IPR013783">
    <property type="entry name" value="Ig-like_fold"/>
</dbReference>
<reference evidence="10 11" key="1">
    <citation type="submission" date="2019-07" db="EMBL/GenBank/DDBJ databases">
        <title>Whole genome shotgun sequence of Brevifollis gellanilyticus NBRC 108608.</title>
        <authorList>
            <person name="Hosoyama A."/>
            <person name="Uohara A."/>
            <person name="Ohji S."/>
            <person name="Ichikawa N."/>
        </authorList>
    </citation>
    <scope>NUCLEOTIDE SEQUENCE [LARGE SCALE GENOMIC DNA]</scope>
    <source>
        <strain evidence="10 11">NBRC 108608</strain>
    </source>
</reference>
<name>A0A512MB06_9BACT</name>
<keyword evidence="6" id="KW-0732">Signal</keyword>
<feature type="domain" description="HYDIN/VesB/CFA65-like Ig-like" evidence="9">
    <location>
        <begin position="160"/>
        <end position="245"/>
    </location>
</feature>
<dbReference type="SUPFAM" id="SSF141072">
    <property type="entry name" value="CalX-like"/>
    <property type="match status" value="1"/>
</dbReference>
<feature type="domain" description="Abnormal spindle-like microcephaly-associated protein ASH" evidence="7">
    <location>
        <begin position="515"/>
        <end position="595"/>
    </location>
</feature>
<feature type="chain" id="PRO_5021897281" description="Choice-of-anchor D domain-containing protein" evidence="6">
    <location>
        <begin position="25"/>
        <end position="1318"/>
    </location>
</feature>
<dbReference type="OrthoDB" id="203439at2"/>
<evidence type="ECO:0000313" key="11">
    <source>
        <dbReference type="Proteomes" id="UP000321577"/>
    </source>
</evidence>
<dbReference type="Gene3D" id="2.60.40.10">
    <property type="entry name" value="Immunoglobulins"/>
    <property type="match status" value="6"/>
</dbReference>
<organism evidence="10 11">
    <name type="scientific">Brevifollis gellanilyticus</name>
    <dbReference type="NCBI Taxonomy" id="748831"/>
    <lineage>
        <taxon>Bacteria</taxon>
        <taxon>Pseudomonadati</taxon>
        <taxon>Verrucomicrobiota</taxon>
        <taxon>Verrucomicrobiia</taxon>
        <taxon>Verrucomicrobiales</taxon>
        <taxon>Verrucomicrobiaceae</taxon>
    </lineage>
</organism>
<keyword evidence="5" id="KW-0966">Cell projection</keyword>
<proteinExistence type="predicted"/>
<evidence type="ECO:0008006" key="12">
    <source>
        <dbReference type="Google" id="ProtNLM"/>
    </source>
</evidence>
<dbReference type="Pfam" id="PF17957">
    <property type="entry name" value="Big_7"/>
    <property type="match status" value="1"/>
</dbReference>
<evidence type="ECO:0000256" key="1">
    <source>
        <dbReference type="ARBA" id="ARBA00004138"/>
    </source>
</evidence>
<keyword evidence="4" id="KW-0969">Cilium</keyword>